<sequence length="287" mass="32906">MGTRFRNDRPDLGLSSFADSQLIGQSAIAKDRTLAANESLSNERVRSFSASRVNSYLEDRDRKLMHSPSFDAYSSARALDRVSSDIEESRLRRSNSRRQRSVAARPESMYNSFESAVMNNANHGSAVESNGPSQNFWMERCQQLQSEVENLKCEFTNASDKVKHESVFSKNKINQDVADLMIAIEDQDRQIQNLQKQLRKQAKTVSDISLELEASQRQYGDVSESLVESNRRASNMAHEIEEMRSQLEKQHIFTTLEKEMQKINSQTSNSAIPNHYDVRRDPRFLME</sequence>
<dbReference type="OMA" id="NDNYRYG"/>
<reference evidence="3" key="1">
    <citation type="submission" date="2022-12" db="EMBL/GenBank/DDBJ databases">
        <title>Genome assemblies of Blomia tropicalis.</title>
        <authorList>
            <person name="Cui Y."/>
        </authorList>
    </citation>
    <scope>NUCLEOTIDE SEQUENCE</scope>
    <source>
        <tissue evidence="3">Adult mites</tissue>
    </source>
</reference>
<evidence type="ECO:0000256" key="1">
    <source>
        <dbReference type="SAM" id="Coils"/>
    </source>
</evidence>
<comment type="caution">
    <text evidence="3">The sequence shown here is derived from an EMBL/GenBank/DDBJ whole genome shotgun (WGS) entry which is preliminary data.</text>
</comment>
<evidence type="ECO:0000313" key="3">
    <source>
        <dbReference type="EMBL" id="KAJ6220749.1"/>
    </source>
</evidence>
<feature type="region of interest" description="Disordered" evidence="2">
    <location>
        <begin position="264"/>
        <end position="287"/>
    </location>
</feature>
<evidence type="ECO:0000313" key="4">
    <source>
        <dbReference type="Proteomes" id="UP001142055"/>
    </source>
</evidence>
<proteinExistence type="predicted"/>
<accession>A0A9Q0RNG1</accession>
<dbReference type="AlphaFoldDB" id="A0A9Q0RNG1"/>
<keyword evidence="1" id="KW-0175">Coiled coil</keyword>
<gene>
    <name evidence="3" type="ORF">RDWZM_006561</name>
</gene>
<keyword evidence="4" id="KW-1185">Reference proteome</keyword>
<feature type="coiled-coil region" evidence="1">
    <location>
        <begin position="134"/>
        <end position="250"/>
    </location>
</feature>
<protein>
    <submittedName>
        <fullName evidence="3">Uncharacterized protein</fullName>
    </submittedName>
</protein>
<feature type="compositionally biased region" description="Basic and acidic residues" evidence="2">
    <location>
        <begin position="276"/>
        <end position="287"/>
    </location>
</feature>
<name>A0A9Q0RNG1_BLOTA</name>
<evidence type="ECO:0000256" key="2">
    <source>
        <dbReference type="SAM" id="MobiDB-lite"/>
    </source>
</evidence>
<organism evidence="3 4">
    <name type="scientific">Blomia tropicalis</name>
    <name type="common">Mite</name>
    <dbReference type="NCBI Taxonomy" id="40697"/>
    <lineage>
        <taxon>Eukaryota</taxon>
        <taxon>Metazoa</taxon>
        <taxon>Ecdysozoa</taxon>
        <taxon>Arthropoda</taxon>
        <taxon>Chelicerata</taxon>
        <taxon>Arachnida</taxon>
        <taxon>Acari</taxon>
        <taxon>Acariformes</taxon>
        <taxon>Sarcoptiformes</taxon>
        <taxon>Astigmata</taxon>
        <taxon>Glycyphagoidea</taxon>
        <taxon>Echimyopodidae</taxon>
        <taxon>Blomia</taxon>
    </lineage>
</organism>
<dbReference type="EMBL" id="JAPWDV010000002">
    <property type="protein sequence ID" value="KAJ6220749.1"/>
    <property type="molecule type" value="Genomic_DNA"/>
</dbReference>
<dbReference type="Proteomes" id="UP001142055">
    <property type="component" value="Chromosome 2"/>
</dbReference>